<reference evidence="7" key="1">
    <citation type="journal article" date="2014" name="Proc. Natl. Acad. Sci. U.S.A.">
        <title>Extensive sampling of basidiomycete genomes demonstrates inadequacy of the white-rot/brown-rot paradigm for wood decay fungi.</title>
        <authorList>
            <person name="Riley R."/>
            <person name="Salamov A.A."/>
            <person name="Brown D.W."/>
            <person name="Nagy L.G."/>
            <person name="Floudas D."/>
            <person name="Held B.W."/>
            <person name="Levasseur A."/>
            <person name="Lombard V."/>
            <person name="Morin E."/>
            <person name="Otillar R."/>
            <person name="Lindquist E.A."/>
            <person name="Sun H."/>
            <person name="LaButti K.M."/>
            <person name="Schmutz J."/>
            <person name="Jabbour D."/>
            <person name="Luo H."/>
            <person name="Baker S.E."/>
            <person name="Pisabarro A.G."/>
            <person name="Walton J.D."/>
            <person name="Blanchette R.A."/>
            <person name="Henrissat B."/>
            <person name="Martin F."/>
            <person name="Cullen D."/>
            <person name="Hibbett D.S."/>
            <person name="Grigoriev I.V."/>
        </authorList>
    </citation>
    <scope>NUCLEOTIDE SEQUENCE [LARGE SCALE GENOMIC DNA]</scope>
    <source>
        <strain evidence="7">CBS 339.88</strain>
    </source>
</reference>
<dbReference type="GO" id="GO:0016887">
    <property type="term" value="F:ATP hydrolysis activity"/>
    <property type="evidence" value="ECO:0007669"/>
    <property type="project" value="InterPro"/>
</dbReference>
<dbReference type="EMBL" id="KL142394">
    <property type="protein sequence ID" value="KDR71049.1"/>
    <property type="molecule type" value="Genomic_DNA"/>
</dbReference>
<evidence type="ECO:0000256" key="4">
    <source>
        <dbReference type="SAM" id="MobiDB-lite"/>
    </source>
</evidence>
<evidence type="ECO:0000259" key="5">
    <source>
        <dbReference type="Pfam" id="PF00004"/>
    </source>
</evidence>
<dbReference type="InterPro" id="IPR003959">
    <property type="entry name" value="ATPase_AAA_core"/>
</dbReference>
<dbReference type="HOGENOM" id="CLU_909263_0_0_1"/>
<gene>
    <name evidence="6" type="ORF">GALMADRAFT_144129</name>
</gene>
<dbReference type="Proteomes" id="UP000027222">
    <property type="component" value="Unassembled WGS sequence"/>
</dbReference>
<feature type="compositionally biased region" description="Polar residues" evidence="4">
    <location>
        <begin position="9"/>
        <end position="21"/>
    </location>
</feature>
<keyword evidence="7" id="KW-1185">Reference proteome</keyword>
<protein>
    <recommendedName>
        <fullName evidence="5">ATPase AAA-type core domain-containing protein</fullName>
    </recommendedName>
</protein>
<proteinExistence type="inferred from homology"/>
<dbReference type="GO" id="GO:0045815">
    <property type="term" value="P:transcription initiation-coupled chromatin remodeling"/>
    <property type="evidence" value="ECO:0007669"/>
    <property type="project" value="TreeGrafter"/>
</dbReference>
<organism evidence="6 7">
    <name type="scientific">Galerina marginata (strain CBS 339.88)</name>
    <dbReference type="NCBI Taxonomy" id="685588"/>
    <lineage>
        <taxon>Eukaryota</taxon>
        <taxon>Fungi</taxon>
        <taxon>Dikarya</taxon>
        <taxon>Basidiomycota</taxon>
        <taxon>Agaricomycotina</taxon>
        <taxon>Agaricomycetes</taxon>
        <taxon>Agaricomycetidae</taxon>
        <taxon>Agaricales</taxon>
        <taxon>Agaricineae</taxon>
        <taxon>Strophariaceae</taxon>
        <taxon>Galerina</taxon>
    </lineage>
</organism>
<comment type="similarity">
    <text evidence="1">Belongs to the AAA ATPase family.</text>
</comment>
<dbReference type="Gene3D" id="3.40.50.300">
    <property type="entry name" value="P-loop containing nucleotide triphosphate hydrolases"/>
    <property type="match status" value="1"/>
</dbReference>
<feature type="domain" description="ATPase AAA-type core" evidence="5">
    <location>
        <begin position="28"/>
        <end position="88"/>
    </location>
</feature>
<dbReference type="PANTHER" id="PTHR23069:SF0">
    <property type="entry name" value="TAT-BINDING HOMOLOG 7"/>
    <property type="match status" value="1"/>
</dbReference>
<dbReference type="Pfam" id="PF00004">
    <property type="entry name" value="AAA"/>
    <property type="match status" value="1"/>
</dbReference>
<dbReference type="InterPro" id="IPR045199">
    <property type="entry name" value="ATAD2-like"/>
</dbReference>
<sequence>MRTGCRLSPNGSENPSVSCDFSSRRPENSQPSVIFFDEIDGLAPVRSSKQEQIHASIVGTLLALMDGMDGRGHGQVDVIGATTLIDPTPWIQRLETRKDSDYPTRTPRKPFGGIAPLELELLLVHQNLGKFGYAELVPSSARSTSRSSVVTPLPVPVQFVPLLDSTLEKVEEVVQRIVPVEKKLSALEEDENEDEERRVHWRKPCKLFACIAHESSFMELLVWAKDVVALHHLEGCHVQSLELGTLMTLAPADPILLLAVVDGRSADVPRDVKAWFGPTKDNRVELTTPSASPREAFFEERVLLVF</sequence>
<dbReference type="PANTHER" id="PTHR23069">
    <property type="entry name" value="AAA DOMAIN-CONTAINING"/>
    <property type="match status" value="1"/>
</dbReference>
<keyword evidence="3" id="KW-0067">ATP-binding</keyword>
<feature type="region of interest" description="Disordered" evidence="4">
    <location>
        <begin position="1"/>
        <end position="28"/>
    </location>
</feature>
<dbReference type="GO" id="GO:0003682">
    <property type="term" value="F:chromatin binding"/>
    <property type="evidence" value="ECO:0007669"/>
    <property type="project" value="TreeGrafter"/>
</dbReference>
<accession>A0A067STN7</accession>
<dbReference type="GO" id="GO:0042393">
    <property type="term" value="F:histone binding"/>
    <property type="evidence" value="ECO:0007669"/>
    <property type="project" value="TreeGrafter"/>
</dbReference>
<dbReference type="InterPro" id="IPR027417">
    <property type="entry name" value="P-loop_NTPase"/>
</dbReference>
<evidence type="ECO:0000256" key="1">
    <source>
        <dbReference type="ARBA" id="ARBA00006914"/>
    </source>
</evidence>
<dbReference type="GO" id="GO:0006337">
    <property type="term" value="P:nucleosome disassembly"/>
    <property type="evidence" value="ECO:0007669"/>
    <property type="project" value="TreeGrafter"/>
</dbReference>
<dbReference type="GO" id="GO:0006334">
    <property type="term" value="P:nucleosome assembly"/>
    <property type="evidence" value="ECO:0007669"/>
    <property type="project" value="TreeGrafter"/>
</dbReference>
<dbReference type="STRING" id="685588.A0A067STN7"/>
<dbReference type="GO" id="GO:0005634">
    <property type="term" value="C:nucleus"/>
    <property type="evidence" value="ECO:0007669"/>
    <property type="project" value="TreeGrafter"/>
</dbReference>
<evidence type="ECO:0000256" key="3">
    <source>
        <dbReference type="ARBA" id="ARBA00022840"/>
    </source>
</evidence>
<evidence type="ECO:0000256" key="2">
    <source>
        <dbReference type="ARBA" id="ARBA00022741"/>
    </source>
</evidence>
<keyword evidence="2" id="KW-0547">Nucleotide-binding</keyword>
<dbReference type="AlphaFoldDB" id="A0A067STN7"/>
<dbReference type="SUPFAM" id="SSF52540">
    <property type="entry name" value="P-loop containing nucleoside triphosphate hydrolases"/>
    <property type="match status" value="1"/>
</dbReference>
<evidence type="ECO:0000313" key="6">
    <source>
        <dbReference type="EMBL" id="KDR71049.1"/>
    </source>
</evidence>
<dbReference type="OrthoDB" id="5421at2759"/>
<evidence type="ECO:0000313" key="7">
    <source>
        <dbReference type="Proteomes" id="UP000027222"/>
    </source>
</evidence>
<name>A0A067STN7_GALM3</name>
<dbReference type="GO" id="GO:0005524">
    <property type="term" value="F:ATP binding"/>
    <property type="evidence" value="ECO:0007669"/>
    <property type="project" value="UniProtKB-KW"/>
</dbReference>